<protein>
    <recommendedName>
        <fullName evidence="4">Sel1 repeat family protein</fullName>
    </recommendedName>
</protein>
<dbReference type="Gene3D" id="1.25.40.10">
    <property type="entry name" value="Tetratricopeptide repeat domain"/>
    <property type="match status" value="1"/>
</dbReference>
<dbReference type="InterPro" id="IPR011990">
    <property type="entry name" value="TPR-like_helical_dom_sf"/>
</dbReference>
<dbReference type="SUPFAM" id="SSF81901">
    <property type="entry name" value="HCP-like"/>
    <property type="match status" value="1"/>
</dbReference>
<evidence type="ECO:0000313" key="2">
    <source>
        <dbReference type="EMBL" id="MDO7896603.1"/>
    </source>
</evidence>
<feature type="chain" id="PRO_5046588234" description="Sel1 repeat family protein" evidence="1">
    <location>
        <begin position="22"/>
        <end position="235"/>
    </location>
</feature>
<dbReference type="Proteomes" id="UP001228019">
    <property type="component" value="Unassembled WGS sequence"/>
</dbReference>
<reference evidence="2 3" key="1">
    <citation type="submission" date="2023-07" db="EMBL/GenBank/DDBJ databases">
        <title>Identification of four novel Pseudomonas species associated with bacterial leaf spot of cucurbits.</title>
        <authorList>
            <person name="Fullem K.R."/>
        </authorList>
    </citation>
    <scope>NUCLEOTIDE SEQUENCE [LARGE SCALE GENOMIC DNA]</scope>
    <source>
        <strain evidence="2 3">K18</strain>
    </source>
</reference>
<keyword evidence="3" id="KW-1185">Reference proteome</keyword>
<proteinExistence type="predicted"/>
<comment type="caution">
    <text evidence="2">The sequence shown here is derived from an EMBL/GenBank/DDBJ whole genome shotgun (WGS) entry which is preliminary data.</text>
</comment>
<keyword evidence="1" id="KW-0732">Signal</keyword>
<accession>A0ABT9BVM2</accession>
<dbReference type="RefSeq" id="WP_304552865.1">
    <property type="nucleotide sequence ID" value="NZ_JAUQOP010000006.1"/>
</dbReference>
<evidence type="ECO:0000256" key="1">
    <source>
        <dbReference type="SAM" id="SignalP"/>
    </source>
</evidence>
<dbReference type="EMBL" id="JAUQOP010000006">
    <property type="protein sequence ID" value="MDO7896603.1"/>
    <property type="molecule type" value="Genomic_DNA"/>
</dbReference>
<evidence type="ECO:0008006" key="4">
    <source>
        <dbReference type="Google" id="ProtNLM"/>
    </source>
</evidence>
<name>A0ABT9BVM2_9PSED</name>
<feature type="signal peptide" evidence="1">
    <location>
        <begin position="1"/>
        <end position="21"/>
    </location>
</feature>
<gene>
    <name evidence="2" type="ORF">Q6A48_06825</name>
</gene>
<sequence>MFLNRWGYTFLAYLLPQLCMATTLHIDPRGENLYQQAVPYLLQANNKFEAVTADTPTASTEEKERSLALAAEGGSLLKPAIALLEQAAALDHPIAQYRLGLLYVLLYPNEVIKEKACPLFERSLAQGFAPPALNISYWCLAFTDTPEYQKALQAIEASMPLYEKYFPQPAVRLECRPEEPVGLAMQWGGSRDYQAEIYRLQGESNRAQRAEYFQKAIDVNDCYKAKRRMAIMSAR</sequence>
<evidence type="ECO:0000313" key="3">
    <source>
        <dbReference type="Proteomes" id="UP001228019"/>
    </source>
</evidence>
<organism evidence="2 3">
    <name type="scientific">Pseudomonas citrulli</name>
    <dbReference type="NCBI Taxonomy" id="3064347"/>
    <lineage>
        <taxon>Bacteria</taxon>
        <taxon>Pseudomonadati</taxon>
        <taxon>Pseudomonadota</taxon>
        <taxon>Gammaproteobacteria</taxon>
        <taxon>Pseudomonadales</taxon>
        <taxon>Pseudomonadaceae</taxon>
        <taxon>Pseudomonas</taxon>
    </lineage>
</organism>